<proteinExistence type="predicted"/>
<gene>
    <name evidence="1" type="ORF">H696_04213</name>
</gene>
<dbReference type="EMBL" id="KB932207">
    <property type="protein sequence ID" value="KCV68794.1"/>
    <property type="molecule type" value="Genomic_DNA"/>
</dbReference>
<sequence>MSLTLPTLGLTLRRLLSRPRQAPRAVAYYSGAASSKSADPVKALFTEELEKLQKAQSKSTKAPVYNDTERKIDASLLDSLKPKKN</sequence>
<keyword evidence="2" id="KW-1185">Reference proteome</keyword>
<evidence type="ECO:0000313" key="2">
    <source>
        <dbReference type="Proteomes" id="UP000030693"/>
    </source>
</evidence>
<dbReference type="GeneID" id="20528938"/>
<evidence type="ECO:0000313" key="1">
    <source>
        <dbReference type="EMBL" id="KCV68794.1"/>
    </source>
</evidence>
<dbReference type="RefSeq" id="XP_009496365.1">
    <property type="nucleotide sequence ID" value="XM_009498090.1"/>
</dbReference>
<organism evidence="1">
    <name type="scientific">Fonticula alba</name>
    <name type="common">Slime mold</name>
    <dbReference type="NCBI Taxonomy" id="691883"/>
    <lineage>
        <taxon>Eukaryota</taxon>
        <taxon>Rotosphaerida</taxon>
        <taxon>Fonticulaceae</taxon>
        <taxon>Fonticula</taxon>
    </lineage>
</organism>
<protein>
    <submittedName>
        <fullName evidence="1">Uncharacterized protein</fullName>
    </submittedName>
</protein>
<dbReference type="AlphaFoldDB" id="A0A058Z3B8"/>
<dbReference type="Proteomes" id="UP000030693">
    <property type="component" value="Unassembled WGS sequence"/>
</dbReference>
<accession>A0A058Z3B8</accession>
<reference evidence="1" key="1">
    <citation type="submission" date="2013-04" db="EMBL/GenBank/DDBJ databases">
        <title>The Genome Sequence of Fonticula alba ATCC 38817.</title>
        <authorList>
            <consortium name="The Broad Institute Genomics Platform"/>
            <person name="Russ C."/>
            <person name="Cuomo C."/>
            <person name="Burger G."/>
            <person name="Gray M.W."/>
            <person name="Holland P.W.H."/>
            <person name="King N."/>
            <person name="Lang F.B.F."/>
            <person name="Roger A.J."/>
            <person name="Ruiz-Trillo I."/>
            <person name="Brown M."/>
            <person name="Walker B."/>
            <person name="Young S."/>
            <person name="Zeng Q."/>
            <person name="Gargeya S."/>
            <person name="Fitzgerald M."/>
            <person name="Haas B."/>
            <person name="Abouelleil A."/>
            <person name="Allen A.W."/>
            <person name="Alvarado L."/>
            <person name="Arachchi H.M."/>
            <person name="Berlin A.M."/>
            <person name="Chapman S.B."/>
            <person name="Gainer-Dewar J."/>
            <person name="Goldberg J."/>
            <person name="Griggs A."/>
            <person name="Gujja S."/>
            <person name="Hansen M."/>
            <person name="Howarth C."/>
            <person name="Imamovic A."/>
            <person name="Ireland A."/>
            <person name="Larimer J."/>
            <person name="McCowan C."/>
            <person name="Murphy C."/>
            <person name="Pearson M."/>
            <person name="Poon T.W."/>
            <person name="Priest M."/>
            <person name="Roberts A."/>
            <person name="Saif S."/>
            <person name="Shea T."/>
            <person name="Sisk P."/>
            <person name="Sykes S."/>
            <person name="Wortman J."/>
            <person name="Nusbaum C."/>
            <person name="Birren B."/>
        </authorList>
    </citation>
    <scope>NUCLEOTIDE SEQUENCE [LARGE SCALE GENOMIC DNA]</scope>
    <source>
        <strain evidence="1">ATCC 38817</strain>
    </source>
</reference>
<name>A0A058Z3B8_FONAL</name>